<evidence type="ECO:0000313" key="1">
    <source>
        <dbReference type="EMBL" id="MFC6763797.1"/>
    </source>
</evidence>
<evidence type="ECO:0000313" key="2">
    <source>
        <dbReference type="Proteomes" id="UP001596383"/>
    </source>
</evidence>
<dbReference type="Proteomes" id="UP001596383">
    <property type="component" value="Unassembled WGS sequence"/>
</dbReference>
<evidence type="ECO:0008006" key="3">
    <source>
        <dbReference type="Google" id="ProtNLM"/>
    </source>
</evidence>
<dbReference type="Gene3D" id="3.20.20.80">
    <property type="entry name" value="Glycosidases"/>
    <property type="match status" value="1"/>
</dbReference>
<dbReference type="SUPFAM" id="SSF51445">
    <property type="entry name" value="(Trans)glycosidases"/>
    <property type="match status" value="1"/>
</dbReference>
<name>A0ABD5SJN2_9EURY</name>
<reference evidence="1 2" key="1">
    <citation type="journal article" date="2019" name="Int. J. Syst. Evol. Microbiol.">
        <title>The Global Catalogue of Microorganisms (GCM) 10K type strain sequencing project: providing services to taxonomists for standard genome sequencing and annotation.</title>
        <authorList>
            <consortium name="The Broad Institute Genomics Platform"/>
            <consortium name="The Broad Institute Genome Sequencing Center for Infectious Disease"/>
            <person name="Wu L."/>
            <person name="Ma J."/>
        </authorList>
    </citation>
    <scope>NUCLEOTIDE SEQUENCE [LARGE SCALE GENOMIC DNA]</scope>
    <source>
        <strain evidence="1 2">LMG 29247</strain>
    </source>
</reference>
<dbReference type="EMBL" id="JBHSWV010000022">
    <property type="protein sequence ID" value="MFC6763797.1"/>
    <property type="molecule type" value="Genomic_DNA"/>
</dbReference>
<proteinExistence type="predicted"/>
<accession>A0ABD5SJN2</accession>
<sequence>MPAVWTYPWTLSREGIADACERLTECGIDAVNVASHYHSVRSMQPRFPADLFRTYAGGCYFEPDEAFDRLPIDPTVNRVGSWDDPLAEIVDGVHDRGMAVNAWTVCLHNSRLGATNPEYRIESAFGDAHDHSLCPSHPEVRAYFAAVVDSIRERGVDEIQLESIGFPSAYHDHGSQFGHDKHQTVTTDVEAALLSQCFCDGCRAAAASHPVDLERAQTSVRALVRRSLADPTASPSSFDAIVEREPVLGNLFDFRATVVERLLERLADAAGSAPLNYYAMEAYGSDPSDLALSGVRLADLEEHLDRVTAICYVSDPELARERIRTLDHTGDLPVDTGITLDPNVVDRREQLCDLVDGVRSVTDGSLSIYHHSLATETHLEWIADALA</sequence>
<keyword evidence="2" id="KW-1185">Reference proteome</keyword>
<dbReference type="AlphaFoldDB" id="A0ABD5SJN2"/>
<comment type="caution">
    <text evidence="1">The sequence shown here is derived from an EMBL/GenBank/DDBJ whole genome shotgun (WGS) entry which is preliminary data.</text>
</comment>
<dbReference type="InterPro" id="IPR017853">
    <property type="entry name" value="GH"/>
</dbReference>
<dbReference type="RefSeq" id="WP_273736897.1">
    <property type="nucleotide sequence ID" value="NZ_JAQIVI010000022.1"/>
</dbReference>
<protein>
    <recommendedName>
        <fullName evidence="3">DUF4015 domain-containing protein</fullName>
    </recommendedName>
</protein>
<gene>
    <name evidence="1" type="ORF">ACFQE6_01550</name>
</gene>
<organism evidence="1 2">
    <name type="scientific">Natrinema soli</name>
    <dbReference type="NCBI Taxonomy" id="1930624"/>
    <lineage>
        <taxon>Archaea</taxon>
        <taxon>Methanobacteriati</taxon>
        <taxon>Methanobacteriota</taxon>
        <taxon>Stenosarchaea group</taxon>
        <taxon>Halobacteria</taxon>
        <taxon>Halobacteriales</taxon>
        <taxon>Natrialbaceae</taxon>
        <taxon>Natrinema</taxon>
    </lineage>
</organism>